<evidence type="ECO:0000313" key="2">
    <source>
        <dbReference type="EMBL" id="AEW87703.1"/>
    </source>
</evidence>
<dbReference type="GeneID" id="3416440"/>
<dbReference type="KEGG" id="vg:3416440"/>
<evidence type="ECO:0000313" key="4">
    <source>
        <dbReference type="Proteomes" id="UP000133219"/>
    </source>
</evidence>
<protein>
    <submittedName>
        <fullName evidence="1">JM8</fullName>
    </submittedName>
</protein>
<gene>
    <name evidence="1" type="ORF">JM8</name>
</gene>
<reference evidence="3 4" key="1">
    <citation type="journal article" date="2013" name="J. Virol.">
        <title>Genomic characterization of Japanese macaque rhadinovirus, a novel herpesvirus isolated from a nonhuman primate with a spontaneous inflammatory demyelinating disease.</title>
        <authorList>
            <person name="Estep R.D."/>
            <person name="Hansen S.G."/>
            <person name="Rogers K.S."/>
            <person name="Axthelm M.K."/>
            <person name="Wong S.W."/>
        </authorList>
    </citation>
    <scope>NUCLEOTIDE SEQUENCE [LARGE SCALE GENOMIC DNA]</scope>
    <source>
        <strain evidence="2">12E2</strain>
        <strain evidence="1">3A1</strain>
    </source>
</reference>
<dbReference type="EMBL" id="JN885137">
    <property type="protein sequence ID" value="AEW87703.1"/>
    <property type="molecule type" value="Genomic_DNA"/>
</dbReference>
<evidence type="ECO:0000313" key="1">
    <source>
        <dbReference type="EMBL" id="AEW87533.1"/>
    </source>
</evidence>
<dbReference type="Proteomes" id="UP000133219">
    <property type="component" value="Segment"/>
</dbReference>
<dbReference type="RefSeq" id="YP_238311.1">
    <property type="nucleotide sequence ID" value="NC_007016.1"/>
</dbReference>
<organism evidence="1 4">
    <name type="scientific">Macaca fuscata rhadinovirus</name>
    <dbReference type="NCBI Taxonomy" id="272551"/>
    <lineage>
        <taxon>Viruses</taxon>
        <taxon>Duplodnaviria</taxon>
        <taxon>Heunggongvirae</taxon>
        <taxon>Peploviricota</taxon>
        <taxon>Herviviricetes</taxon>
        <taxon>Herpesvirales</taxon>
        <taxon>Orthoherpesviridae</taxon>
        <taxon>Gammaherpesvirinae</taxon>
        <taxon>Rhadinovirus</taxon>
        <taxon>Rhadinovirus macacinegamma11</taxon>
        <taxon>macacine gammaherpesvirus 11</taxon>
    </lineage>
</organism>
<accession>G9JM16</accession>
<proteinExistence type="predicted"/>
<evidence type="ECO:0000313" key="3">
    <source>
        <dbReference type="Proteomes" id="UP000124292"/>
    </source>
</evidence>
<dbReference type="EMBL" id="JN885136">
    <property type="protein sequence ID" value="AEW87533.1"/>
    <property type="molecule type" value="Genomic_DNA"/>
</dbReference>
<name>G9JM16_9GAMA</name>
<sequence length="86" mass="9986">MQRCGVELNLTARPQNGPVQFNPRVRHEGIRDHVQHVRFLEREAVGFDVRHQLRQLVVRDVFQDWGFVGLGDFVPQVQRGGLGVWE</sequence>
<dbReference type="Proteomes" id="UP000124292">
    <property type="component" value="Genome"/>
</dbReference>